<dbReference type="EMBL" id="SMZO01000051">
    <property type="protein sequence ID" value="TDL85036.1"/>
    <property type="molecule type" value="Genomic_DNA"/>
</dbReference>
<organism evidence="2 3">
    <name type="scientific">Meridianimarinicoccus aquatilis</name>
    <dbReference type="NCBI Taxonomy" id="2552766"/>
    <lineage>
        <taxon>Bacteria</taxon>
        <taxon>Pseudomonadati</taxon>
        <taxon>Pseudomonadota</taxon>
        <taxon>Alphaproteobacteria</taxon>
        <taxon>Rhodobacterales</taxon>
        <taxon>Paracoccaceae</taxon>
        <taxon>Meridianimarinicoccus</taxon>
    </lineage>
</organism>
<dbReference type="OrthoDB" id="7867799at2"/>
<evidence type="ECO:0000256" key="1">
    <source>
        <dbReference type="SAM" id="Phobius"/>
    </source>
</evidence>
<dbReference type="RefSeq" id="WP_133343967.1">
    <property type="nucleotide sequence ID" value="NZ_SMZO01000051.1"/>
</dbReference>
<keyword evidence="1" id="KW-0812">Transmembrane</keyword>
<name>A0A4R6ASB9_9RHOB</name>
<dbReference type="Proteomes" id="UP000294562">
    <property type="component" value="Unassembled WGS sequence"/>
</dbReference>
<keyword evidence="1" id="KW-0472">Membrane</keyword>
<dbReference type="AlphaFoldDB" id="A0A4R6ASB9"/>
<gene>
    <name evidence="2" type="ORF">E2L05_16485</name>
</gene>
<sequence>MAHIAHIDSHHRSLGQVVAAPFVAVFNWFVALAEASPKYREMEHLSRMSDEQLAARGIRREDIVQKVLGTHFV</sequence>
<keyword evidence="1" id="KW-1133">Transmembrane helix</keyword>
<reference evidence="2 3" key="1">
    <citation type="submission" date="2019-03" db="EMBL/GenBank/DDBJ databases">
        <title>Rhodobacteraceae bacterium SM1902, a new member of the family Rhodobacteraceae isolated from Yantai.</title>
        <authorList>
            <person name="Sun Y."/>
        </authorList>
    </citation>
    <scope>NUCLEOTIDE SEQUENCE [LARGE SCALE GENOMIC DNA]</scope>
    <source>
        <strain evidence="2 3">SM1902</strain>
    </source>
</reference>
<proteinExistence type="predicted"/>
<evidence type="ECO:0000313" key="2">
    <source>
        <dbReference type="EMBL" id="TDL85036.1"/>
    </source>
</evidence>
<keyword evidence="3" id="KW-1185">Reference proteome</keyword>
<protein>
    <submittedName>
        <fullName evidence="2">DUF1127 domain-containing protein</fullName>
    </submittedName>
</protein>
<evidence type="ECO:0000313" key="3">
    <source>
        <dbReference type="Proteomes" id="UP000294562"/>
    </source>
</evidence>
<feature type="transmembrane region" description="Helical" evidence="1">
    <location>
        <begin position="14"/>
        <end position="33"/>
    </location>
</feature>
<comment type="caution">
    <text evidence="2">The sequence shown here is derived from an EMBL/GenBank/DDBJ whole genome shotgun (WGS) entry which is preliminary data.</text>
</comment>
<accession>A0A4R6ASB9</accession>